<evidence type="ECO:0000313" key="9">
    <source>
        <dbReference type="Proteomes" id="UP000612282"/>
    </source>
</evidence>
<evidence type="ECO:0000256" key="3">
    <source>
        <dbReference type="ARBA" id="ARBA00022722"/>
    </source>
</evidence>
<evidence type="ECO:0000256" key="7">
    <source>
        <dbReference type="ARBA" id="ARBA00050056"/>
    </source>
</evidence>
<dbReference type="PANTHER" id="PTHR38039:SF1">
    <property type="entry name" value="TOXIN YOEB"/>
    <property type="match status" value="1"/>
</dbReference>
<gene>
    <name evidence="8" type="primary">yoeB</name>
    <name evidence="8" type="ORF">Aco03nite_015300</name>
</gene>
<dbReference type="SUPFAM" id="SSF143011">
    <property type="entry name" value="RelE-like"/>
    <property type="match status" value="1"/>
</dbReference>
<keyword evidence="4" id="KW-0255">Endonuclease</keyword>
<keyword evidence="3" id="KW-0540">Nuclease</keyword>
<dbReference type="EMBL" id="BOMG01000026">
    <property type="protein sequence ID" value="GID53126.1"/>
    <property type="molecule type" value="Genomic_DNA"/>
</dbReference>
<organism evidence="8 9">
    <name type="scientific">Actinoplanes couchii</name>
    <dbReference type="NCBI Taxonomy" id="403638"/>
    <lineage>
        <taxon>Bacteria</taxon>
        <taxon>Bacillati</taxon>
        <taxon>Actinomycetota</taxon>
        <taxon>Actinomycetes</taxon>
        <taxon>Micromonosporales</taxon>
        <taxon>Micromonosporaceae</taxon>
        <taxon>Actinoplanes</taxon>
    </lineage>
</organism>
<evidence type="ECO:0000256" key="1">
    <source>
        <dbReference type="ARBA" id="ARBA00008172"/>
    </source>
</evidence>
<evidence type="ECO:0000313" key="8">
    <source>
        <dbReference type="EMBL" id="GID53126.1"/>
    </source>
</evidence>
<evidence type="ECO:0000256" key="5">
    <source>
        <dbReference type="ARBA" id="ARBA00022801"/>
    </source>
</evidence>
<comment type="similarity">
    <text evidence="1">Belongs to the YoeB family.</text>
</comment>
<dbReference type="Proteomes" id="UP000612282">
    <property type="component" value="Unassembled WGS sequence"/>
</dbReference>
<dbReference type="NCBIfam" id="TIGR02116">
    <property type="entry name" value="toxin_Txe_YoeB"/>
    <property type="match status" value="1"/>
</dbReference>
<dbReference type="InterPro" id="IPR009614">
    <property type="entry name" value="YoeB_toxin"/>
</dbReference>
<name>A0ABQ3X3Q5_9ACTN</name>
<evidence type="ECO:0000256" key="4">
    <source>
        <dbReference type="ARBA" id="ARBA00022759"/>
    </source>
</evidence>
<reference evidence="8 9" key="1">
    <citation type="submission" date="2021-01" db="EMBL/GenBank/DDBJ databases">
        <title>Whole genome shotgun sequence of Actinoplanes couchii NBRC 106145.</title>
        <authorList>
            <person name="Komaki H."/>
            <person name="Tamura T."/>
        </authorList>
    </citation>
    <scope>NUCLEOTIDE SEQUENCE [LARGE SCALE GENOMIC DNA]</scope>
    <source>
        <strain evidence="8 9">NBRC 106145</strain>
    </source>
</reference>
<sequence>MKLSVASSAMEDLEFWATSNPKVPARTIRLIAEITRNPRSGTGKPERLKHVSGEVWSRRITEKDRLVYDIRGDVITVVACRFHYDDH</sequence>
<dbReference type="PANTHER" id="PTHR38039">
    <property type="entry name" value="TOXIN YOEB"/>
    <property type="match status" value="1"/>
</dbReference>
<evidence type="ECO:0000256" key="6">
    <source>
        <dbReference type="ARBA" id="ARBA00030388"/>
    </source>
</evidence>
<dbReference type="RefSeq" id="WP_203794041.1">
    <property type="nucleotide sequence ID" value="NZ_BAAAQE010000076.1"/>
</dbReference>
<keyword evidence="2" id="KW-1277">Toxin-antitoxin system</keyword>
<comment type="caution">
    <text evidence="8">The sequence shown here is derived from an EMBL/GenBank/DDBJ whole genome shotgun (WGS) entry which is preliminary data.</text>
</comment>
<accession>A0ABQ3X3Q5</accession>
<protein>
    <recommendedName>
        <fullName evidence="7">Endoribonuclease YoeB</fullName>
    </recommendedName>
    <alternativeName>
        <fullName evidence="6">Putative mRNA interferase YoeB</fullName>
    </alternativeName>
</protein>
<dbReference type="Pfam" id="PF06769">
    <property type="entry name" value="YoeB_toxin"/>
    <property type="match status" value="1"/>
</dbReference>
<dbReference type="InterPro" id="IPR035093">
    <property type="entry name" value="RelE/ParE_toxin_dom_sf"/>
</dbReference>
<dbReference type="Gene3D" id="3.30.2310.20">
    <property type="entry name" value="RelE-like"/>
    <property type="match status" value="1"/>
</dbReference>
<proteinExistence type="inferred from homology"/>
<evidence type="ECO:0000256" key="2">
    <source>
        <dbReference type="ARBA" id="ARBA00022649"/>
    </source>
</evidence>
<keyword evidence="9" id="KW-1185">Reference proteome</keyword>
<keyword evidence="5" id="KW-0378">Hydrolase</keyword>